<evidence type="ECO:0000313" key="3">
    <source>
        <dbReference type="Proteomes" id="UP000777438"/>
    </source>
</evidence>
<gene>
    <name evidence="2" type="ORF">B0T10DRAFT_455231</name>
</gene>
<comment type="caution">
    <text evidence="2">The sequence shown here is derived from an EMBL/GenBank/DDBJ whole genome shotgun (WGS) entry which is preliminary data.</text>
</comment>
<feature type="compositionally biased region" description="Polar residues" evidence="1">
    <location>
        <begin position="199"/>
        <end position="208"/>
    </location>
</feature>
<dbReference type="AlphaFoldDB" id="A0A9P9AXK2"/>
<evidence type="ECO:0000313" key="2">
    <source>
        <dbReference type="EMBL" id="KAH6897369.1"/>
    </source>
</evidence>
<feature type="region of interest" description="Disordered" evidence="1">
    <location>
        <begin position="1"/>
        <end position="151"/>
    </location>
</feature>
<feature type="compositionally biased region" description="Basic residues" evidence="1">
    <location>
        <begin position="1"/>
        <end position="10"/>
    </location>
</feature>
<organism evidence="2 3">
    <name type="scientific">Thelonectria olida</name>
    <dbReference type="NCBI Taxonomy" id="1576542"/>
    <lineage>
        <taxon>Eukaryota</taxon>
        <taxon>Fungi</taxon>
        <taxon>Dikarya</taxon>
        <taxon>Ascomycota</taxon>
        <taxon>Pezizomycotina</taxon>
        <taxon>Sordariomycetes</taxon>
        <taxon>Hypocreomycetidae</taxon>
        <taxon>Hypocreales</taxon>
        <taxon>Nectriaceae</taxon>
        <taxon>Thelonectria</taxon>
    </lineage>
</organism>
<feature type="region of interest" description="Disordered" evidence="1">
    <location>
        <begin position="190"/>
        <end position="214"/>
    </location>
</feature>
<dbReference type="Proteomes" id="UP000777438">
    <property type="component" value="Unassembled WGS sequence"/>
</dbReference>
<feature type="compositionally biased region" description="Basic residues" evidence="1">
    <location>
        <begin position="71"/>
        <end position="87"/>
    </location>
</feature>
<feature type="compositionally biased region" description="Basic and acidic residues" evidence="1">
    <location>
        <begin position="88"/>
        <end position="102"/>
    </location>
</feature>
<proteinExistence type="predicted"/>
<sequence length="241" mass="26693">MPSSNNKRKGIYPDRYVPPDSHIPSYRRSSLPPPDRRFRSTSMSRSHSRSPPGSTNLRRMKADKRGDTNFPHRRRQLHTASPKRIKAEKRSDTESPRPRCPDSRQATRIQSRSPPSLGLSSQPAAQSDQDVDMQQTQACSATPTSPKIPMPPAARMDVAPFIPGALVIRTGNPVNANAAFDNVQSNFQQPGACRGTAEDSLQQSPVRSDSSERAPFVSFSLPIRTRRNAAELPKSKAYEHA</sequence>
<name>A0A9P9AXK2_9HYPO</name>
<dbReference type="EMBL" id="JAGPYM010000003">
    <property type="protein sequence ID" value="KAH6897369.1"/>
    <property type="molecule type" value="Genomic_DNA"/>
</dbReference>
<accession>A0A9P9AXK2</accession>
<keyword evidence="3" id="KW-1185">Reference proteome</keyword>
<evidence type="ECO:0000256" key="1">
    <source>
        <dbReference type="SAM" id="MobiDB-lite"/>
    </source>
</evidence>
<feature type="compositionally biased region" description="Polar residues" evidence="1">
    <location>
        <begin position="104"/>
        <end position="145"/>
    </location>
</feature>
<reference evidence="2 3" key="1">
    <citation type="journal article" date="2021" name="Nat. Commun.">
        <title>Genetic determinants of endophytism in the Arabidopsis root mycobiome.</title>
        <authorList>
            <person name="Mesny F."/>
            <person name="Miyauchi S."/>
            <person name="Thiergart T."/>
            <person name="Pickel B."/>
            <person name="Atanasova L."/>
            <person name="Karlsson M."/>
            <person name="Huettel B."/>
            <person name="Barry K.W."/>
            <person name="Haridas S."/>
            <person name="Chen C."/>
            <person name="Bauer D."/>
            <person name="Andreopoulos W."/>
            <person name="Pangilinan J."/>
            <person name="LaButti K."/>
            <person name="Riley R."/>
            <person name="Lipzen A."/>
            <person name="Clum A."/>
            <person name="Drula E."/>
            <person name="Henrissat B."/>
            <person name="Kohler A."/>
            <person name="Grigoriev I.V."/>
            <person name="Martin F.M."/>
            <person name="Hacquard S."/>
        </authorList>
    </citation>
    <scope>NUCLEOTIDE SEQUENCE [LARGE SCALE GENOMIC DNA]</scope>
    <source>
        <strain evidence="2 3">MPI-CAGE-CH-0241</strain>
    </source>
</reference>
<protein>
    <submittedName>
        <fullName evidence="2">Uncharacterized protein</fullName>
    </submittedName>
</protein>